<name>A0A1G8QY98_9FIRM</name>
<evidence type="ECO:0000313" key="3">
    <source>
        <dbReference type="EMBL" id="TDS28063.1"/>
    </source>
</evidence>
<reference evidence="3 6" key="3">
    <citation type="submission" date="2019-03" db="EMBL/GenBank/DDBJ databases">
        <title>Deep subsurface shale carbon reservoir microbial communities from Ohio and West Virginia, USA.</title>
        <authorList>
            <person name="Wrighton K."/>
        </authorList>
    </citation>
    <scope>NUCLEOTIDE SEQUENCE [LARGE SCALE GENOMIC DNA]</scope>
    <source>
        <strain evidence="3 6">UTICA-S4D12</strain>
    </source>
</reference>
<evidence type="ECO:0000313" key="6">
    <source>
        <dbReference type="Proteomes" id="UP000295758"/>
    </source>
</evidence>
<reference evidence="1 5" key="2">
    <citation type="submission" date="2018-04" db="EMBL/GenBank/DDBJ databases">
        <title>Subsurface microbial communities from deep shales in Ohio and West Virginia, USA.</title>
        <authorList>
            <person name="Wrighton K."/>
        </authorList>
    </citation>
    <scope>NUCLEOTIDE SEQUENCE [LARGE SCALE GENOMIC DNA]</scope>
    <source>
        <strain evidence="1 5">MSL28</strain>
    </source>
</reference>
<evidence type="ECO:0000313" key="1">
    <source>
        <dbReference type="EMBL" id="PXV63066.1"/>
    </source>
</evidence>
<dbReference type="Proteomes" id="UP000198945">
    <property type="component" value="Unassembled WGS sequence"/>
</dbReference>
<dbReference type="Pfam" id="PF12686">
    <property type="entry name" value="DUF3800"/>
    <property type="match status" value="1"/>
</dbReference>
<dbReference type="EMBL" id="SOAA01000023">
    <property type="protein sequence ID" value="TDS28063.1"/>
    <property type="molecule type" value="Genomic_DNA"/>
</dbReference>
<gene>
    <name evidence="3" type="ORF">BY453_12341</name>
    <name evidence="1" type="ORF">C8C78_1263</name>
    <name evidence="2" type="ORF">SAMN04515654_12730</name>
</gene>
<accession>A0A1G8QY98</accession>
<reference evidence="2 4" key="1">
    <citation type="submission" date="2016-10" db="EMBL/GenBank/DDBJ databases">
        <authorList>
            <person name="de Groot N.N."/>
        </authorList>
    </citation>
    <scope>NUCLEOTIDE SEQUENCE [LARGE SCALE GENOMIC DNA]</scope>
    <source>
        <strain evidence="2 4">WG7</strain>
    </source>
</reference>
<proteinExistence type="predicted"/>
<dbReference type="Proteomes" id="UP000247389">
    <property type="component" value="Unassembled WGS sequence"/>
</dbReference>
<dbReference type="RefSeq" id="WP_089655898.1">
    <property type="nucleotide sequence ID" value="NZ_FNDF01000018.1"/>
</dbReference>
<dbReference type="InterPro" id="IPR024524">
    <property type="entry name" value="DUF3800"/>
</dbReference>
<protein>
    <submittedName>
        <fullName evidence="1">Uncharacterized protein DUF3800</fullName>
    </submittedName>
</protein>
<dbReference type="Proteomes" id="UP000295758">
    <property type="component" value="Unassembled WGS sequence"/>
</dbReference>
<evidence type="ECO:0000313" key="2">
    <source>
        <dbReference type="EMBL" id="SDJ09699.1"/>
    </source>
</evidence>
<sequence>MEFYIYTDESIKKGKYYSNFYGGALVTNKHFEEVNKRLKVKKEQLNFHGEVKWSKVSSNYLSKYKALVDFIFQLIKENKLKIRIMFTQNCYVPTNLSKEQKEEEFFKLYYQFIKHGFGIQECGITEEPIFLRFYFDRIPDTKEKREKFKSFIYRLQDISFFNELDLKIRKEDITEVDSHKHNILQAMDIILGSMQFRLNDKHKIKPKGSYRRGKKTIAKEKLYKHINQNIQSLYDFQFNIGISTGQKHYKTGWEFPYRHWNFKANEHEFDESKTKNN</sequence>
<evidence type="ECO:0000313" key="4">
    <source>
        <dbReference type="Proteomes" id="UP000198945"/>
    </source>
</evidence>
<organism evidence="2 4">
    <name type="scientific">Halanaerobium congolense</name>
    <dbReference type="NCBI Taxonomy" id="54121"/>
    <lineage>
        <taxon>Bacteria</taxon>
        <taxon>Bacillati</taxon>
        <taxon>Bacillota</taxon>
        <taxon>Clostridia</taxon>
        <taxon>Halanaerobiales</taxon>
        <taxon>Halanaerobiaceae</taxon>
        <taxon>Halanaerobium</taxon>
    </lineage>
</organism>
<dbReference type="AlphaFoldDB" id="A0A1G8QY98"/>
<dbReference type="EMBL" id="FNEH01000027">
    <property type="protein sequence ID" value="SDJ09699.1"/>
    <property type="molecule type" value="Genomic_DNA"/>
</dbReference>
<dbReference type="EMBL" id="QICM01000026">
    <property type="protein sequence ID" value="PXV63066.1"/>
    <property type="molecule type" value="Genomic_DNA"/>
</dbReference>
<evidence type="ECO:0000313" key="5">
    <source>
        <dbReference type="Proteomes" id="UP000247389"/>
    </source>
</evidence>